<keyword evidence="2" id="KW-0560">Oxidoreductase</keyword>
<comment type="similarity">
    <text evidence="1">Belongs to the short-chain dehydrogenases/reductases (SDR) family.</text>
</comment>
<dbReference type="InterPro" id="IPR036291">
    <property type="entry name" value="NAD(P)-bd_dom_sf"/>
</dbReference>
<sequence>MSISKDQHPIDTGMGARPEPDEILNGIDLSGKTALVTGGYSGIGLETTRALVKAGAHVHVPARRPDEAKKALDGIIPAAHISVMDLGDLRSVESFADDFLGHHAKLDLLIGNAGIMACPFAKTAQGFESQLGVNHFGHFTLVKKLMGALEKAQGARVVLLSSIGHRIAGIDFDDMHFETRDYDKWRSYGQSKTAKALQAVELDKRGKDSGIRAFSVHPGGIFTPLQRHLPNEEMVALGWTNDDGSPSELAAAGFKTPAQGAGTTLFAATSPKLDGLGGLYLNDCNIAELVPADSADFNGVRPWAVDEDIAARLWQETEKQIAAL</sequence>
<dbReference type="Pfam" id="PF00106">
    <property type="entry name" value="adh_short"/>
    <property type="match status" value="1"/>
</dbReference>
<gene>
    <name evidence="4" type="ORF">ISQ19_04850</name>
</gene>
<dbReference type="Proteomes" id="UP000785783">
    <property type="component" value="Unassembled WGS sequence"/>
</dbReference>
<dbReference type="PRINTS" id="PR00081">
    <property type="entry name" value="GDHRDH"/>
</dbReference>
<dbReference type="Gene3D" id="3.40.50.720">
    <property type="entry name" value="NAD(P)-binding Rossmann-like Domain"/>
    <property type="match status" value="1"/>
</dbReference>
<dbReference type="NCBIfam" id="NF004845">
    <property type="entry name" value="PRK06196.1"/>
    <property type="match status" value="1"/>
</dbReference>
<dbReference type="FunFam" id="3.40.50.720:FF:000594">
    <property type="entry name" value="Short-chain oxidoreductase"/>
    <property type="match status" value="1"/>
</dbReference>
<protein>
    <recommendedName>
        <fullName evidence="3">Probable oxidoreductase</fullName>
    </recommendedName>
</protein>
<dbReference type="SUPFAM" id="SSF51735">
    <property type="entry name" value="NAD(P)-binding Rossmann-fold domains"/>
    <property type="match status" value="1"/>
</dbReference>
<dbReference type="InterPro" id="IPR002347">
    <property type="entry name" value="SDR_fam"/>
</dbReference>
<evidence type="ECO:0000256" key="3">
    <source>
        <dbReference type="ARBA" id="ARBA00071493"/>
    </source>
</evidence>
<evidence type="ECO:0000256" key="1">
    <source>
        <dbReference type="ARBA" id="ARBA00006484"/>
    </source>
</evidence>
<reference evidence="4" key="1">
    <citation type="submission" date="2020-10" db="EMBL/GenBank/DDBJ databases">
        <title>Microbiome of the Black Sea water column analyzed by genome centric metagenomics.</title>
        <authorList>
            <person name="Cabello-Yeves P.J."/>
            <person name="Callieri C."/>
            <person name="Picazo A."/>
            <person name="Mehrshad M."/>
            <person name="Haro-Moreno J.M."/>
            <person name="Roda-Garcia J."/>
            <person name="Dzembekova N."/>
            <person name="Slabakova V."/>
            <person name="Slabakova N."/>
            <person name="Moncheva S."/>
            <person name="Rodriguez-Valera F."/>
        </authorList>
    </citation>
    <scope>NUCLEOTIDE SEQUENCE</scope>
    <source>
        <strain evidence="4">BS307-5m-G5</strain>
    </source>
</reference>
<evidence type="ECO:0000313" key="5">
    <source>
        <dbReference type="Proteomes" id="UP000785783"/>
    </source>
</evidence>
<evidence type="ECO:0000313" key="4">
    <source>
        <dbReference type="EMBL" id="MBL6762009.1"/>
    </source>
</evidence>
<dbReference type="PANTHER" id="PTHR24320:SF148">
    <property type="entry name" value="NAD(P)-BINDING ROSSMANN-FOLD SUPERFAMILY PROTEIN"/>
    <property type="match status" value="1"/>
</dbReference>
<comment type="caution">
    <text evidence="4">The sequence shown here is derived from an EMBL/GenBank/DDBJ whole genome shotgun (WGS) entry which is preliminary data.</text>
</comment>
<dbReference type="AlphaFoldDB" id="A0A937HH06"/>
<dbReference type="PANTHER" id="PTHR24320">
    <property type="entry name" value="RETINOL DEHYDROGENASE"/>
    <property type="match status" value="1"/>
</dbReference>
<proteinExistence type="inferred from homology"/>
<evidence type="ECO:0000256" key="2">
    <source>
        <dbReference type="ARBA" id="ARBA00023002"/>
    </source>
</evidence>
<dbReference type="CDD" id="cd05327">
    <property type="entry name" value="retinol-DH_like_SDR_c_like"/>
    <property type="match status" value="1"/>
</dbReference>
<organism evidence="4 5">
    <name type="scientific">PS1 clade bacterium</name>
    <dbReference type="NCBI Taxonomy" id="2175152"/>
    <lineage>
        <taxon>Bacteria</taxon>
        <taxon>Pseudomonadati</taxon>
        <taxon>Pseudomonadota</taxon>
        <taxon>Alphaproteobacteria</taxon>
        <taxon>PS1 clade</taxon>
    </lineage>
</organism>
<dbReference type="EMBL" id="JADHOK010000058">
    <property type="protein sequence ID" value="MBL6762009.1"/>
    <property type="molecule type" value="Genomic_DNA"/>
</dbReference>
<accession>A0A937HH06</accession>
<dbReference type="GO" id="GO:0016491">
    <property type="term" value="F:oxidoreductase activity"/>
    <property type="evidence" value="ECO:0007669"/>
    <property type="project" value="UniProtKB-KW"/>
</dbReference>
<name>A0A937HH06_9PROT</name>